<dbReference type="InterPro" id="IPR050791">
    <property type="entry name" value="Aldo-Keto_reductase"/>
</dbReference>
<dbReference type="PANTHER" id="PTHR43625">
    <property type="entry name" value="AFLATOXIN B1 ALDEHYDE REDUCTASE"/>
    <property type="match status" value="1"/>
</dbReference>
<organism evidence="3">
    <name type="scientific">Starmerella bombicola</name>
    <name type="common">Yeast</name>
    <name type="synonym">Candida bombicola</name>
    <dbReference type="NCBI Taxonomy" id="75736"/>
    <lineage>
        <taxon>Eukaryota</taxon>
        <taxon>Fungi</taxon>
        <taxon>Dikarya</taxon>
        <taxon>Ascomycota</taxon>
        <taxon>Saccharomycotina</taxon>
        <taxon>Dipodascomycetes</taxon>
        <taxon>Dipodascales</taxon>
        <taxon>Trichomonascaceae</taxon>
        <taxon>Starmerella</taxon>
    </lineage>
</organism>
<name>A0A0U1YPC9_STABO</name>
<dbReference type="Pfam" id="PF00248">
    <property type="entry name" value="Aldo_ket_red"/>
    <property type="match status" value="1"/>
</dbReference>
<dbReference type="InterPro" id="IPR023210">
    <property type="entry name" value="NADP_OxRdtase_dom"/>
</dbReference>
<keyword evidence="1" id="KW-0560">Oxidoreductase</keyword>
<feature type="domain" description="NADP-dependent oxidoreductase" evidence="2">
    <location>
        <begin position="10"/>
        <end position="322"/>
    </location>
</feature>
<sequence length="342" mass="38173">MSLKFGQLQKVGYGLMGFTWIPSRKFNQSQFNAVLKKVIDQSGASASKRLFLNAGEFYGIPERHENLQLLGGFFEANPEYADKVYVSVKGGANAHWAPDSSEKNLAAAISATNKYLKPLSDARTQSSKNLDMFTLCRIGKEPIEDCMEFFNKQTFDTICLSELSAETLKRALTKGKVGAIEVEFSLFHREPLENGLFDVCVKNDIPVICYSPLGKGLLAGQKASDLAKDDMRRNFDKFKDESVIANNQKLVDQVHELAKDLKLTPAQVALSWIVSLSGKTRNGITYPHLLPIPGSTNADRQIENLHTVELNDESLTKIDKILSNFKTAGYRYSKELDKATYR</sequence>
<dbReference type="EMBL" id="KM355968">
    <property type="protein sequence ID" value="AJE25528.1"/>
    <property type="molecule type" value="Genomic_DNA"/>
</dbReference>
<gene>
    <name evidence="3" type="primary">AKR</name>
</gene>
<dbReference type="SMR" id="A0A0U1YPC9"/>
<dbReference type="InterPro" id="IPR036812">
    <property type="entry name" value="NAD(P)_OxRdtase_dom_sf"/>
</dbReference>
<reference evidence="3" key="1">
    <citation type="submission" date="2014-08" db="EMBL/GenBank/DDBJ databases">
        <authorList>
            <person name="Edwards T."/>
        </authorList>
    </citation>
    <scope>NUCLEOTIDE SEQUENCE</scope>
</reference>
<dbReference type="SUPFAM" id="SSF51430">
    <property type="entry name" value="NAD(P)-linked oxidoreductase"/>
    <property type="match status" value="1"/>
</dbReference>
<dbReference type="Gene3D" id="3.20.20.100">
    <property type="entry name" value="NADP-dependent oxidoreductase domain"/>
    <property type="match status" value="1"/>
</dbReference>
<dbReference type="GO" id="GO:0016491">
    <property type="term" value="F:oxidoreductase activity"/>
    <property type="evidence" value="ECO:0007669"/>
    <property type="project" value="UniProtKB-KW"/>
</dbReference>
<evidence type="ECO:0000256" key="1">
    <source>
        <dbReference type="ARBA" id="ARBA00023002"/>
    </source>
</evidence>
<protein>
    <submittedName>
        <fullName evidence="3">Aldo-keto reductase</fullName>
    </submittedName>
</protein>
<proteinExistence type="predicted"/>
<dbReference type="PANTHER" id="PTHR43625:SF78">
    <property type="entry name" value="PYRIDOXAL REDUCTASE-RELATED"/>
    <property type="match status" value="1"/>
</dbReference>
<evidence type="ECO:0000313" key="3">
    <source>
        <dbReference type="EMBL" id="AJE25528.1"/>
    </source>
</evidence>
<dbReference type="AlphaFoldDB" id="A0A0U1YPC9"/>
<reference evidence="3" key="2">
    <citation type="submission" date="2016-01" db="EMBL/GenBank/DDBJ databases">
        <title>Development of a RT-qPCR platform for the biosurfactant producer Starmerella bombicola.</title>
        <authorList>
            <person name="Roelants S.K.L.W."/>
            <person name="Ciesielska K."/>
            <person name="De Maeseneire S.L."/>
            <person name="Verweire S."/>
            <person name="Lequeux G."/>
            <person name="Beauprez J."/>
            <person name="Van Bogaert I.N.A."/>
            <person name="Pattyn F."/>
            <person name="Devreese B."/>
            <person name="Soetaert W."/>
        </authorList>
    </citation>
    <scope>NUCLEOTIDE SEQUENCE</scope>
</reference>
<dbReference type="CDD" id="cd19077">
    <property type="entry name" value="AKR_AKR8A1-2"/>
    <property type="match status" value="1"/>
</dbReference>
<accession>A0A0U1YPC9</accession>
<dbReference type="GO" id="GO:0005737">
    <property type="term" value="C:cytoplasm"/>
    <property type="evidence" value="ECO:0007669"/>
    <property type="project" value="TreeGrafter"/>
</dbReference>
<evidence type="ECO:0000259" key="2">
    <source>
        <dbReference type="Pfam" id="PF00248"/>
    </source>
</evidence>